<evidence type="ECO:0000256" key="2">
    <source>
        <dbReference type="ARBA" id="ARBA00008098"/>
    </source>
</evidence>
<dbReference type="GO" id="GO:0005576">
    <property type="term" value="C:extracellular region"/>
    <property type="evidence" value="ECO:0007669"/>
    <property type="project" value="UniProtKB-SubCell"/>
</dbReference>
<dbReference type="SUPFAM" id="SSF47565">
    <property type="entry name" value="Insect pheromone/odorant-binding proteins"/>
    <property type="match status" value="1"/>
</dbReference>
<dbReference type="GO" id="GO:0005549">
    <property type="term" value="F:odorant binding"/>
    <property type="evidence" value="ECO:0007669"/>
    <property type="project" value="InterPro"/>
</dbReference>
<dbReference type="Pfam" id="PF01395">
    <property type="entry name" value="PBP_GOBP"/>
    <property type="match status" value="1"/>
</dbReference>
<name>D1FQA0_SIMNI</name>
<dbReference type="SMR" id="D1FQA0"/>
<comment type="similarity">
    <text evidence="2">Belongs to the PBP/GOBP family.</text>
</comment>
<evidence type="ECO:0000256" key="1">
    <source>
        <dbReference type="ARBA" id="ARBA00004613"/>
    </source>
</evidence>
<accession>D1FQA0</accession>
<dbReference type="Gene3D" id="1.10.238.20">
    <property type="entry name" value="Pheromone/general odorant binding protein domain"/>
    <property type="match status" value="1"/>
</dbReference>
<dbReference type="CDD" id="cd23992">
    <property type="entry name" value="PBP_GOBP"/>
    <property type="match status" value="1"/>
</dbReference>
<keyword evidence="3" id="KW-0964">Secreted</keyword>
<organism evidence="4">
    <name type="scientific">Simulium nigrimanum</name>
    <name type="common">Black fly</name>
    <dbReference type="NCBI Taxonomy" id="683695"/>
    <lineage>
        <taxon>Eukaryota</taxon>
        <taxon>Metazoa</taxon>
        <taxon>Ecdysozoa</taxon>
        <taxon>Arthropoda</taxon>
        <taxon>Hexapoda</taxon>
        <taxon>Insecta</taxon>
        <taxon>Pterygota</taxon>
        <taxon>Neoptera</taxon>
        <taxon>Endopterygota</taxon>
        <taxon>Diptera</taxon>
        <taxon>Nematocera</taxon>
        <taxon>Chironomoidea</taxon>
        <taxon>Simuliidae</taxon>
        <taxon>Simulium</taxon>
    </lineage>
</organism>
<feature type="non-terminal residue" evidence="4">
    <location>
        <position position="1"/>
    </location>
</feature>
<evidence type="ECO:0000256" key="3">
    <source>
        <dbReference type="ARBA" id="ARBA00022525"/>
    </source>
</evidence>
<comment type="subcellular location">
    <subcellularLocation>
        <location evidence="1">Secreted</location>
    </subcellularLocation>
</comment>
<protein>
    <submittedName>
        <fullName evidence="4">Odorant-binding protein</fullName>
    </submittedName>
</protein>
<proteinExistence type="evidence at transcript level"/>
<dbReference type="EMBL" id="EZ420000">
    <property type="protein sequence ID" value="ACZ28355.1"/>
    <property type="molecule type" value="mRNA"/>
</dbReference>
<sequence>GAQADNIKNWSFNDSEAFKCYFRCLFISEQVVSEQGGDFNDDNYFKFFKTPDLLANADNCHTEKWISTAHECQGAYEIMKCNYIANPEGVREAFIDYFYKKSN</sequence>
<evidence type="ECO:0000313" key="4">
    <source>
        <dbReference type="EMBL" id="ACZ28355.1"/>
    </source>
</evidence>
<reference evidence="4" key="1">
    <citation type="submission" date="2009-10" db="EMBL/GenBank/DDBJ databases">
        <title>An Insight into the Sialotranscriptome of Simulium nigrimanum, a Black Fly Associated with Fogo Selvagem in South America.</title>
        <authorList>
            <person name="Ribeiro J.M.C."/>
            <person name="Valenzuela J.G."/>
            <person name="Pham V.M."/>
            <person name="Kleeman L."/>
            <person name="Barbian K.D."/>
            <person name="Favreau A.J."/>
            <person name="Eaton D.P."/>
            <person name="Aoki V."/>
            <person name="Hans-Filho G."/>
            <person name="Rivitti E.A."/>
            <person name="Diaz L.A."/>
        </authorList>
    </citation>
    <scope>NUCLEOTIDE SEQUENCE</scope>
    <source>
        <tissue evidence="4">Salivary glands</tissue>
    </source>
</reference>
<dbReference type="InterPro" id="IPR036728">
    <property type="entry name" value="PBP_GOBP_sf"/>
</dbReference>
<dbReference type="InterPro" id="IPR006170">
    <property type="entry name" value="PBP/GOBP"/>
</dbReference>
<dbReference type="AlphaFoldDB" id="D1FQA0"/>